<feature type="domain" description="Inhibitor I9" evidence="10">
    <location>
        <begin position="69"/>
        <end position="101"/>
    </location>
</feature>
<dbReference type="InterPro" id="IPR050131">
    <property type="entry name" value="Peptidase_S8_subtilisin-like"/>
</dbReference>
<dbReference type="PANTHER" id="PTHR43806:SF58">
    <property type="entry name" value="ALKALINE PROTEASE 1-RELATED"/>
    <property type="match status" value="1"/>
</dbReference>
<dbReference type="PRINTS" id="PR00723">
    <property type="entry name" value="SUBTILISIN"/>
</dbReference>
<organism evidence="11 12">
    <name type="scientific">Stachybotrys chlorohalonatus (strain IBT 40285)</name>
    <dbReference type="NCBI Taxonomy" id="1283841"/>
    <lineage>
        <taxon>Eukaryota</taxon>
        <taxon>Fungi</taxon>
        <taxon>Dikarya</taxon>
        <taxon>Ascomycota</taxon>
        <taxon>Pezizomycotina</taxon>
        <taxon>Sordariomycetes</taxon>
        <taxon>Hypocreomycetidae</taxon>
        <taxon>Hypocreales</taxon>
        <taxon>Stachybotryaceae</taxon>
        <taxon>Stachybotrys</taxon>
    </lineage>
</organism>
<dbReference type="PANTHER" id="PTHR43806">
    <property type="entry name" value="PEPTIDASE S8"/>
    <property type="match status" value="1"/>
</dbReference>
<dbReference type="OrthoDB" id="206201at2759"/>
<evidence type="ECO:0000256" key="4">
    <source>
        <dbReference type="ARBA" id="ARBA00022801"/>
    </source>
</evidence>
<evidence type="ECO:0000256" key="5">
    <source>
        <dbReference type="ARBA" id="ARBA00022825"/>
    </source>
</evidence>
<dbReference type="PROSITE" id="PS00136">
    <property type="entry name" value="SUBTILASE_ASP"/>
    <property type="match status" value="1"/>
</dbReference>
<evidence type="ECO:0000256" key="2">
    <source>
        <dbReference type="ARBA" id="ARBA00022670"/>
    </source>
</evidence>
<evidence type="ECO:0000256" key="6">
    <source>
        <dbReference type="PROSITE-ProRule" id="PRU01240"/>
    </source>
</evidence>
<feature type="active site" description="Charge relay system" evidence="6">
    <location>
        <position position="335"/>
    </location>
</feature>
<feature type="active site" description="Charge relay system" evidence="6">
    <location>
        <position position="142"/>
    </location>
</feature>
<feature type="active site" description="Charge relay system" evidence="6">
    <location>
        <position position="173"/>
    </location>
</feature>
<dbReference type="FunFam" id="3.40.50.200:FF:000014">
    <property type="entry name" value="Proteinase K"/>
    <property type="match status" value="1"/>
</dbReference>
<evidence type="ECO:0000259" key="10">
    <source>
        <dbReference type="Pfam" id="PF05922"/>
    </source>
</evidence>
<dbReference type="InParanoid" id="A0A084QEQ1"/>
<feature type="signal peptide" evidence="8">
    <location>
        <begin position="1"/>
        <end position="15"/>
    </location>
</feature>
<evidence type="ECO:0000256" key="1">
    <source>
        <dbReference type="ARBA" id="ARBA00011073"/>
    </source>
</evidence>
<dbReference type="InterPro" id="IPR023828">
    <property type="entry name" value="Peptidase_S8_Ser-AS"/>
</dbReference>
<comment type="similarity">
    <text evidence="1 6 7">Belongs to the peptidase S8 family.</text>
</comment>
<dbReference type="InterPro" id="IPR022398">
    <property type="entry name" value="Peptidase_S8_His-AS"/>
</dbReference>
<dbReference type="InterPro" id="IPR037045">
    <property type="entry name" value="S8pro/Inhibitor_I9_sf"/>
</dbReference>
<dbReference type="SUPFAM" id="SSF52743">
    <property type="entry name" value="Subtilisin-like"/>
    <property type="match status" value="1"/>
</dbReference>
<dbReference type="EMBL" id="KL660796">
    <property type="protein sequence ID" value="KFA62436.1"/>
    <property type="molecule type" value="Genomic_DNA"/>
</dbReference>
<dbReference type="InterPro" id="IPR034193">
    <property type="entry name" value="PCSK9_ProteinaseK-like"/>
</dbReference>
<keyword evidence="12" id="KW-1185">Reference proteome</keyword>
<dbReference type="PROSITE" id="PS00137">
    <property type="entry name" value="SUBTILASE_HIS"/>
    <property type="match status" value="1"/>
</dbReference>
<evidence type="ECO:0000256" key="3">
    <source>
        <dbReference type="ARBA" id="ARBA00022729"/>
    </source>
</evidence>
<name>A0A084QEQ1_STAC4</name>
<dbReference type="SUPFAM" id="SSF54897">
    <property type="entry name" value="Protease propeptides/inhibitors"/>
    <property type="match status" value="1"/>
</dbReference>
<gene>
    <name evidence="11" type="ORF">S40285_06083</name>
</gene>
<dbReference type="InterPro" id="IPR015500">
    <property type="entry name" value="Peptidase_S8_subtilisin-rel"/>
</dbReference>
<keyword evidence="5 6" id="KW-0720">Serine protease</keyword>
<keyword evidence="2 6" id="KW-0645">Protease</keyword>
<dbReference type="Proteomes" id="UP000028524">
    <property type="component" value="Unassembled WGS sequence"/>
</dbReference>
<feature type="chain" id="PRO_5012859139" description="Peptidase S8/S53 domain-containing protein" evidence="8">
    <location>
        <begin position="16"/>
        <end position="386"/>
    </location>
</feature>
<evidence type="ECO:0000313" key="12">
    <source>
        <dbReference type="Proteomes" id="UP000028524"/>
    </source>
</evidence>
<dbReference type="Pfam" id="PF05922">
    <property type="entry name" value="Inhibitor_I9"/>
    <property type="match status" value="1"/>
</dbReference>
<dbReference type="HOGENOM" id="CLU_011263_1_0_1"/>
<dbReference type="STRING" id="1283841.A0A084QEQ1"/>
<evidence type="ECO:0000256" key="7">
    <source>
        <dbReference type="RuleBase" id="RU003355"/>
    </source>
</evidence>
<accession>A0A084QEQ1</accession>
<reference evidence="11 12" key="1">
    <citation type="journal article" date="2014" name="BMC Genomics">
        <title>Comparative genome sequencing reveals chemotype-specific gene clusters in the toxigenic black mold Stachybotrys.</title>
        <authorList>
            <person name="Semeiks J."/>
            <person name="Borek D."/>
            <person name="Otwinowski Z."/>
            <person name="Grishin N.V."/>
        </authorList>
    </citation>
    <scope>NUCLEOTIDE SEQUENCE [LARGE SCALE GENOMIC DNA]</scope>
    <source>
        <strain evidence="11 12">IBT 40285</strain>
    </source>
</reference>
<dbReference type="Gene3D" id="3.30.70.80">
    <property type="entry name" value="Peptidase S8 propeptide/proteinase inhibitor I9"/>
    <property type="match status" value="1"/>
</dbReference>
<dbReference type="GO" id="GO:0004252">
    <property type="term" value="F:serine-type endopeptidase activity"/>
    <property type="evidence" value="ECO:0007669"/>
    <property type="project" value="UniProtKB-UniRule"/>
</dbReference>
<keyword evidence="3 8" id="KW-0732">Signal</keyword>
<proteinExistence type="inferred from homology"/>
<dbReference type="InterPro" id="IPR036852">
    <property type="entry name" value="Peptidase_S8/S53_dom_sf"/>
</dbReference>
<evidence type="ECO:0008006" key="13">
    <source>
        <dbReference type="Google" id="ProtNLM"/>
    </source>
</evidence>
<evidence type="ECO:0000256" key="8">
    <source>
        <dbReference type="SAM" id="SignalP"/>
    </source>
</evidence>
<dbReference type="Pfam" id="PF00082">
    <property type="entry name" value="Peptidase_S8"/>
    <property type="match status" value="1"/>
</dbReference>
<feature type="domain" description="Peptidase S8/S53" evidence="9">
    <location>
        <begin position="133"/>
        <end position="354"/>
    </location>
</feature>
<dbReference type="Gene3D" id="3.40.50.200">
    <property type="entry name" value="Peptidase S8/S53 domain"/>
    <property type="match status" value="1"/>
</dbReference>
<evidence type="ECO:0000259" key="9">
    <source>
        <dbReference type="Pfam" id="PF00082"/>
    </source>
</evidence>
<sequence>MRVSVLLATLPLALAAPQKRAPLHIPRNVELVEDKYIVKLRVPSDGDVSATVDAAVSVIAADADQIFETFGGFAATLTKEEIETLRSSPNVEYIEQNAVIEAYATQTGAPWGLARLSNVSPGSTTYTYDDVAGAGTCVYVVDTGIEVSHPDFEGRATWVANLIDSDNTDGNGHGTHVAGTVGGATYGVAKETTLFGVKVLNAAGSGTTASVVGGMDFVVSDGPSRASQCPRGIAVNMSLGGSFSAAINAAAANVVSAGYFLAVAAGNGDKFGRPQDISSSSPASEPTVCTVGATDINDSVASFSNYGTLLDVYAPGVAVLSTWIGGTTRSISGTSMASPHIAGLGAYFMSLNAASATTMCTYIRSQALSGVISGVRAGTANLLAQN</sequence>
<dbReference type="PROSITE" id="PS51892">
    <property type="entry name" value="SUBTILASE"/>
    <property type="match status" value="1"/>
</dbReference>
<evidence type="ECO:0000313" key="11">
    <source>
        <dbReference type="EMBL" id="KFA62436.1"/>
    </source>
</evidence>
<dbReference type="InterPro" id="IPR000209">
    <property type="entry name" value="Peptidase_S8/S53_dom"/>
</dbReference>
<dbReference type="InterPro" id="IPR023827">
    <property type="entry name" value="Peptidase_S8_Asp-AS"/>
</dbReference>
<dbReference type="GO" id="GO:0005576">
    <property type="term" value="C:extracellular region"/>
    <property type="evidence" value="ECO:0007669"/>
    <property type="project" value="UniProtKB-ARBA"/>
</dbReference>
<protein>
    <recommendedName>
        <fullName evidence="13">Peptidase S8/S53 domain-containing protein</fullName>
    </recommendedName>
</protein>
<dbReference type="CDD" id="cd04077">
    <property type="entry name" value="Peptidases_S8_PCSK9_ProteinaseK_like"/>
    <property type="match status" value="1"/>
</dbReference>
<dbReference type="PROSITE" id="PS00138">
    <property type="entry name" value="SUBTILASE_SER"/>
    <property type="match status" value="1"/>
</dbReference>
<dbReference type="AlphaFoldDB" id="A0A084QEQ1"/>
<dbReference type="InterPro" id="IPR010259">
    <property type="entry name" value="S8pro/Inhibitor_I9"/>
</dbReference>
<dbReference type="OMA" id="AMDWAVK"/>
<dbReference type="GO" id="GO:0006508">
    <property type="term" value="P:proteolysis"/>
    <property type="evidence" value="ECO:0007669"/>
    <property type="project" value="UniProtKB-KW"/>
</dbReference>
<keyword evidence="4 6" id="KW-0378">Hydrolase</keyword>